<evidence type="ECO:0000256" key="2">
    <source>
        <dbReference type="ARBA" id="ARBA00023054"/>
    </source>
</evidence>
<sequence>MVPLPLFKIAALFVRHVSKYGANRIKAQAHDHPKFRAFAARYGQSIHQLNMRLSVALLRNVEAEMRAKEKAEAPTVKTKEQVEKEEEARAKQAKLEAGHPEAAARRKSSSSSTGGTEKKPTSVWRRKFRPLPEAKAVDLFADVIGDAFILGVASAIIIYEYWKASQKPDHNAERIKMLDAKLEELTRREEELARSEEERQQRYEALENALRELRDPKTKKPLLPTLQSSPTPTAAYQSQFKKAINISTSKLGLHSILTSTQPEQSTQIQPDMWCSNLRSRPEWAPAVRALSDNALRLKEANIKSHDIILPIPEQRRSLRLVLITPADLDGHTTEQRVERLANLEGGSNAAVIFLVDPLGQKKDPMEAFMKLQIQMLDKHDIPLIPLASASDLPSTLAALRSSAQQPPPQPQQSPISLLQHMTAGRPLTEHAANLLSELGRSPAEVAALAATPHGRARILDLLGEADGKRVLDFLKIETNAH</sequence>
<evidence type="ECO:0000256" key="3">
    <source>
        <dbReference type="SAM" id="Coils"/>
    </source>
</evidence>
<feature type="coiled-coil region" evidence="3">
    <location>
        <begin position="175"/>
        <end position="212"/>
    </location>
</feature>
<dbReference type="EMBL" id="WOWK01000001">
    <property type="protein sequence ID" value="KAF0332741.1"/>
    <property type="molecule type" value="Genomic_DNA"/>
</dbReference>
<dbReference type="PANTHER" id="PTHR12499">
    <property type="entry name" value="OPTIC ATROPHY 3 PROTEIN OPA3"/>
    <property type="match status" value="1"/>
</dbReference>
<accession>A0A8H3ZY26</accession>
<dbReference type="GO" id="GO:0005739">
    <property type="term" value="C:mitochondrion"/>
    <property type="evidence" value="ECO:0007669"/>
    <property type="project" value="TreeGrafter"/>
</dbReference>
<dbReference type="Pfam" id="PF07047">
    <property type="entry name" value="OPA3"/>
    <property type="match status" value="1"/>
</dbReference>
<evidence type="ECO:0000313" key="6">
    <source>
        <dbReference type="Proteomes" id="UP000434172"/>
    </source>
</evidence>
<evidence type="ECO:0000256" key="4">
    <source>
        <dbReference type="SAM" id="MobiDB-lite"/>
    </source>
</evidence>
<comment type="similarity">
    <text evidence="1">Belongs to the OPA3 family.</text>
</comment>
<evidence type="ECO:0000256" key="1">
    <source>
        <dbReference type="ARBA" id="ARBA00007584"/>
    </source>
</evidence>
<gene>
    <name evidence="5" type="ORF">GQ607_000757</name>
</gene>
<name>A0A8H3ZY26_9PEZI</name>
<organism evidence="5 6">
    <name type="scientific">Colletotrichum asianum</name>
    <dbReference type="NCBI Taxonomy" id="702518"/>
    <lineage>
        <taxon>Eukaryota</taxon>
        <taxon>Fungi</taxon>
        <taxon>Dikarya</taxon>
        <taxon>Ascomycota</taxon>
        <taxon>Pezizomycotina</taxon>
        <taxon>Sordariomycetes</taxon>
        <taxon>Hypocreomycetidae</taxon>
        <taxon>Glomerellales</taxon>
        <taxon>Glomerellaceae</taxon>
        <taxon>Colletotrichum</taxon>
        <taxon>Colletotrichum gloeosporioides species complex</taxon>
    </lineage>
</organism>
<keyword evidence="6" id="KW-1185">Reference proteome</keyword>
<dbReference type="Proteomes" id="UP000434172">
    <property type="component" value="Unassembled WGS sequence"/>
</dbReference>
<reference evidence="5 6" key="1">
    <citation type="submission" date="2019-12" db="EMBL/GenBank/DDBJ databases">
        <title>A genome sequence resource for the geographically widespread anthracnose pathogen Colletotrichum asianum.</title>
        <authorList>
            <person name="Meng Y."/>
        </authorList>
    </citation>
    <scope>NUCLEOTIDE SEQUENCE [LARGE SCALE GENOMIC DNA]</scope>
    <source>
        <strain evidence="5 6">ICMP 18580</strain>
    </source>
</reference>
<dbReference type="AlphaFoldDB" id="A0A8H3ZY26"/>
<evidence type="ECO:0008006" key="7">
    <source>
        <dbReference type="Google" id="ProtNLM"/>
    </source>
</evidence>
<dbReference type="OrthoDB" id="2129069at2759"/>
<proteinExistence type="inferred from homology"/>
<feature type="compositionally biased region" description="Basic and acidic residues" evidence="4">
    <location>
        <begin position="68"/>
        <end position="104"/>
    </location>
</feature>
<keyword evidence="2 3" id="KW-0175">Coiled coil</keyword>
<evidence type="ECO:0000313" key="5">
    <source>
        <dbReference type="EMBL" id="KAF0332741.1"/>
    </source>
</evidence>
<comment type="caution">
    <text evidence="5">The sequence shown here is derived from an EMBL/GenBank/DDBJ whole genome shotgun (WGS) entry which is preliminary data.</text>
</comment>
<dbReference type="GO" id="GO:0019216">
    <property type="term" value="P:regulation of lipid metabolic process"/>
    <property type="evidence" value="ECO:0007669"/>
    <property type="project" value="TreeGrafter"/>
</dbReference>
<feature type="region of interest" description="Disordered" evidence="4">
    <location>
        <begin position="68"/>
        <end position="125"/>
    </location>
</feature>
<dbReference type="InterPro" id="IPR010754">
    <property type="entry name" value="OPA3-like"/>
</dbReference>
<protein>
    <recommendedName>
        <fullName evidence="7">OPA3 family protein</fullName>
    </recommendedName>
</protein>
<dbReference type="PANTHER" id="PTHR12499:SF0">
    <property type="entry name" value="OPTIC ATROPHY 3 PROTEIN"/>
    <property type="match status" value="1"/>
</dbReference>